<dbReference type="PANTHER" id="PTHR47478">
    <property type="match status" value="1"/>
</dbReference>
<dbReference type="HOGENOM" id="CLU_045011_8_1_9"/>
<dbReference type="Proteomes" id="UP000033695">
    <property type="component" value="Unassembled WGS sequence"/>
</dbReference>
<dbReference type="EMBL" id="JXBZ01000009">
    <property type="protein sequence ID" value="KJY48305.1"/>
    <property type="molecule type" value="Genomic_DNA"/>
</dbReference>
<name>A0A0F4KPG5_9LACO</name>
<dbReference type="SFLD" id="SFLDG01129">
    <property type="entry name" value="C1.5:_HAD__Beta-PGM__Phosphata"/>
    <property type="match status" value="1"/>
</dbReference>
<evidence type="ECO:0000313" key="2">
    <source>
        <dbReference type="Proteomes" id="UP000033695"/>
    </source>
</evidence>
<dbReference type="InterPro" id="IPR052550">
    <property type="entry name" value="Pyrimidine_5'-ntase_YjjG"/>
</dbReference>
<dbReference type="AlphaFoldDB" id="A0A0F4KPG5"/>
<dbReference type="SFLD" id="SFLDS00003">
    <property type="entry name" value="Haloacid_Dehalogenase"/>
    <property type="match status" value="1"/>
</dbReference>
<dbReference type="InterPro" id="IPR023214">
    <property type="entry name" value="HAD_sf"/>
</dbReference>
<accession>A0A0F4KPG5</accession>
<gene>
    <name evidence="1" type="ORF">JG29_13580</name>
</gene>
<evidence type="ECO:0000313" key="1">
    <source>
        <dbReference type="EMBL" id="KJY48305.1"/>
    </source>
</evidence>
<dbReference type="Gene3D" id="1.10.150.240">
    <property type="entry name" value="Putative phosphatase, domain 2"/>
    <property type="match status" value="1"/>
</dbReference>
<dbReference type="InterPro" id="IPR023198">
    <property type="entry name" value="PGP-like_dom2"/>
</dbReference>
<dbReference type="PANTHER" id="PTHR47478:SF1">
    <property type="entry name" value="PYRIMIDINE 5'-NUCLEOTIDASE YJJG"/>
    <property type="match status" value="1"/>
</dbReference>
<proteinExistence type="predicted"/>
<dbReference type="InterPro" id="IPR006439">
    <property type="entry name" value="HAD-SF_hydro_IA"/>
</dbReference>
<organism evidence="1 2">
    <name type="scientific">Bombilactobacillus mellis</name>
    <dbReference type="NCBI Taxonomy" id="1218508"/>
    <lineage>
        <taxon>Bacteria</taxon>
        <taxon>Bacillati</taxon>
        <taxon>Bacillota</taxon>
        <taxon>Bacilli</taxon>
        <taxon>Lactobacillales</taxon>
        <taxon>Lactobacillaceae</taxon>
        <taxon>Bombilactobacillus</taxon>
    </lineage>
</organism>
<dbReference type="NCBIfam" id="TIGR01549">
    <property type="entry name" value="HAD-SF-IA-v1"/>
    <property type="match status" value="1"/>
</dbReference>
<comment type="caution">
    <text evidence="1">The sequence shown here is derived from an EMBL/GenBank/DDBJ whole genome shotgun (WGS) entry which is preliminary data.</text>
</comment>
<dbReference type="PATRIC" id="fig|1218508.4.peg.1350"/>
<dbReference type="STRING" id="1218508.JG29_13580"/>
<dbReference type="Pfam" id="PF13419">
    <property type="entry name" value="HAD_2"/>
    <property type="match status" value="1"/>
</dbReference>
<dbReference type="InterPro" id="IPR041492">
    <property type="entry name" value="HAD_2"/>
</dbReference>
<reference evidence="1 2" key="1">
    <citation type="submission" date="2014-12" db="EMBL/GenBank/DDBJ databases">
        <title>Comparative genomics of the lactic acid bacteria isolated from the honey bee gut.</title>
        <authorList>
            <person name="Ellegaard K.M."/>
            <person name="Tamarit D."/>
            <person name="Javelind E."/>
            <person name="Olofsson T."/>
            <person name="Andersson S.G."/>
            <person name="Vasquez A."/>
        </authorList>
    </citation>
    <scope>NUCLEOTIDE SEQUENCE [LARGE SCALE GENOMIC DNA]</scope>
    <source>
        <strain evidence="1 2">Hon2</strain>
    </source>
</reference>
<keyword evidence="2" id="KW-1185">Reference proteome</keyword>
<sequence>MKYDIILFDIDDTLLTLESDDTWQRMFTSLLAEQNLKATKQEYEAFLARNHLLWQQAENKEISVETVFNERFDLPFLQDCPQTPAVFDRKFQNMQKKQMTPTAGAVSCCQKLSSQMKLYTASNGKQETQSPRIKNSSLGPFFQGIYTSENLGAIKPQPEFFTKILQHIGCSDKSRVLMVGDTYDEDIVGAHNYGLDSCWLNLHQSPVPQDNLCTYQVSNLGQLPALIEE</sequence>
<dbReference type="SUPFAM" id="SSF56784">
    <property type="entry name" value="HAD-like"/>
    <property type="match status" value="1"/>
</dbReference>
<dbReference type="InterPro" id="IPR036412">
    <property type="entry name" value="HAD-like_sf"/>
</dbReference>
<dbReference type="OrthoDB" id="9802350at2"/>
<dbReference type="Gene3D" id="3.40.50.1000">
    <property type="entry name" value="HAD superfamily/HAD-like"/>
    <property type="match status" value="1"/>
</dbReference>
<dbReference type="RefSeq" id="WP_045923194.1">
    <property type="nucleotide sequence ID" value="NZ_JBHTHW010000005.1"/>
</dbReference>
<protein>
    <submittedName>
        <fullName evidence="1">Uncharacterized protein</fullName>
    </submittedName>
</protein>